<evidence type="ECO:0000313" key="2">
    <source>
        <dbReference type="Proteomes" id="UP000308600"/>
    </source>
</evidence>
<name>A0ACD3A347_9AGAR</name>
<accession>A0ACD3A347</accession>
<sequence>MSMQAPSPRQAFSPGSRHASYTGIGRRIASETDGRDSSVDDLVERREWERVQEKERQRRRSTSKPCELDRLANTSAESSNYGDSMKGKEKEGGSGPGFMRSVRKLSLVGRHKRTKEWNVVVGVGRTGHPLREASSASTDSTVSNASTKTTTTTTTSSSALDTAPTLPVSSFTSHLLYASNFSDDDDTAFVSDSQKTPSGPQSRSQVLLPPVELQPPSPPRTIKESDSVTISGRDAQMQGLIELLKPSTSSPMPLSRTAGPSKVLFKASPSSSSKPNNGDGSIPRPSTPPISPARKTGSKTPRTPGSPQAASLGCTTSKPHAERGKPSVGTVCLPSENWDDDFEFQSAANSPTRNEPTTTKSTPGAGVAGGMVVSGAGRIPDFEPTLPPSVTRMSTASSHVAEDWDAESTIHHDNNHMHISTTTILSTSTTSQDSSTAHLSSSVLSTSLANWAEPGPSTPPKRSKALPPALSSGGGATENWDDDFEDSPMRTSSDVQNPARSRKTATGKPSHSARPSKSGGSQPRPESRDEEFEMELEMGCGLANAAGTCSTFGVGVRSNPASPSKRRRAHRASACELDRLANTSVESSTYGDSVKGKEKEGELGQGFTKSVRKLVDIRGRRALPHPSPSGSPTKLRLEPNHPLREASSASTDSTVSNASTKTTTATITPPSVLDPAPSLPVPSLPSHLLYVSNFSNDDDTVLTSDSRKIPSGPQSRSQVLLPPSPPRTMKESDLIPISTRDAQMQGLIELLNPSTLSPAAFSSKPNNGDGSIPRPSTPPTSPARKAGSKTSRTPGSPQAASLRRTTGGTVGAAAASAGGLGSGAGGMTSGGNGNGNGGVGDSCEDFASPGWVEEESGEQLKDLLSAYNERVALVSWFSSTPIPFNNGFVFVSTVTLFEDHNVCNPGLERKECYAGVIFHFERTATTYDKFSTPPDGGCKSIATGLPPIKSAVHSVNRPSLDQAFLDRTLIPKPPFTSLFR</sequence>
<evidence type="ECO:0000313" key="1">
    <source>
        <dbReference type="EMBL" id="TFK60069.1"/>
    </source>
</evidence>
<organism evidence="1 2">
    <name type="scientific">Pluteus cervinus</name>
    <dbReference type="NCBI Taxonomy" id="181527"/>
    <lineage>
        <taxon>Eukaryota</taxon>
        <taxon>Fungi</taxon>
        <taxon>Dikarya</taxon>
        <taxon>Basidiomycota</taxon>
        <taxon>Agaricomycotina</taxon>
        <taxon>Agaricomycetes</taxon>
        <taxon>Agaricomycetidae</taxon>
        <taxon>Agaricales</taxon>
        <taxon>Pluteineae</taxon>
        <taxon>Pluteaceae</taxon>
        <taxon>Pluteus</taxon>
    </lineage>
</organism>
<dbReference type="Proteomes" id="UP000308600">
    <property type="component" value="Unassembled WGS sequence"/>
</dbReference>
<dbReference type="EMBL" id="ML208837">
    <property type="protein sequence ID" value="TFK60069.1"/>
    <property type="molecule type" value="Genomic_DNA"/>
</dbReference>
<keyword evidence="2" id="KW-1185">Reference proteome</keyword>
<reference evidence="1 2" key="1">
    <citation type="journal article" date="2019" name="Nat. Ecol. Evol.">
        <title>Megaphylogeny resolves global patterns of mushroom evolution.</title>
        <authorList>
            <person name="Varga T."/>
            <person name="Krizsan K."/>
            <person name="Foldi C."/>
            <person name="Dima B."/>
            <person name="Sanchez-Garcia M."/>
            <person name="Sanchez-Ramirez S."/>
            <person name="Szollosi G.J."/>
            <person name="Szarkandi J.G."/>
            <person name="Papp V."/>
            <person name="Albert L."/>
            <person name="Andreopoulos W."/>
            <person name="Angelini C."/>
            <person name="Antonin V."/>
            <person name="Barry K.W."/>
            <person name="Bougher N.L."/>
            <person name="Buchanan P."/>
            <person name="Buyck B."/>
            <person name="Bense V."/>
            <person name="Catcheside P."/>
            <person name="Chovatia M."/>
            <person name="Cooper J."/>
            <person name="Damon W."/>
            <person name="Desjardin D."/>
            <person name="Finy P."/>
            <person name="Geml J."/>
            <person name="Haridas S."/>
            <person name="Hughes K."/>
            <person name="Justo A."/>
            <person name="Karasinski D."/>
            <person name="Kautmanova I."/>
            <person name="Kiss B."/>
            <person name="Kocsube S."/>
            <person name="Kotiranta H."/>
            <person name="LaButti K.M."/>
            <person name="Lechner B.E."/>
            <person name="Liimatainen K."/>
            <person name="Lipzen A."/>
            <person name="Lukacs Z."/>
            <person name="Mihaltcheva S."/>
            <person name="Morgado L.N."/>
            <person name="Niskanen T."/>
            <person name="Noordeloos M.E."/>
            <person name="Ohm R.A."/>
            <person name="Ortiz-Santana B."/>
            <person name="Ovrebo C."/>
            <person name="Racz N."/>
            <person name="Riley R."/>
            <person name="Savchenko A."/>
            <person name="Shiryaev A."/>
            <person name="Soop K."/>
            <person name="Spirin V."/>
            <person name="Szebenyi C."/>
            <person name="Tomsovsky M."/>
            <person name="Tulloss R.E."/>
            <person name="Uehling J."/>
            <person name="Grigoriev I.V."/>
            <person name="Vagvolgyi C."/>
            <person name="Papp T."/>
            <person name="Martin F.M."/>
            <person name="Miettinen O."/>
            <person name="Hibbett D.S."/>
            <person name="Nagy L.G."/>
        </authorList>
    </citation>
    <scope>NUCLEOTIDE SEQUENCE [LARGE SCALE GENOMIC DNA]</scope>
    <source>
        <strain evidence="1 2">NL-1719</strain>
    </source>
</reference>
<gene>
    <name evidence="1" type="ORF">BDN72DRAFT_941479</name>
</gene>
<proteinExistence type="predicted"/>
<protein>
    <submittedName>
        <fullName evidence="1">Uncharacterized protein</fullName>
    </submittedName>
</protein>